<reference evidence="2" key="1">
    <citation type="journal article" date="2008" name="Nat. Genet.">
        <title>The Pristionchus pacificus genome provides a unique perspective on nematode lifestyle and parasitism.</title>
        <authorList>
            <person name="Dieterich C."/>
            <person name="Clifton S.W."/>
            <person name="Schuster L.N."/>
            <person name="Chinwalla A."/>
            <person name="Delehaunty K."/>
            <person name="Dinkelacker I."/>
            <person name="Fulton L."/>
            <person name="Fulton R."/>
            <person name="Godfrey J."/>
            <person name="Minx P."/>
            <person name="Mitreva M."/>
            <person name="Roeseler W."/>
            <person name="Tian H."/>
            <person name="Witte H."/>
            <person name="Yang S.P."/>
            <person name="Wilson R.K."/>
            <person name="Sommer R.J."/>
        </authorList>
    </citation>
    <scope>NUCLEOTIDE SEQUENCE [LARGE SCALE GENOMIC DNA]</scope>
    <source>
        <strain evidence="2">PS312</strain>
    </source>
</reference>
<protein>
    <submittedName>
        <fullName evidence="1">Uncharacterized protein</fullName>
    </submittedName>
</protein>
<organism evidence="1 2">
    <name type="scientific">Pristionchus pacificus</name>
    <name type="common">Parasitic nematode worm</name>
    <dbReference type="NCBI Taxonomy" id="54126"/>
    <lineage>
        <taxon>Eukaryota</taxon>
        <taxon>Metazoa</taxon>
        <taxon>Ecdysozoa</taxon>
        <taxon>Nematoda</taxon>
        <taxon>Chromadorea</taxon>
        <taxon>Rhabditida</taxon>
        <taxon>Rhabditina</taxon>
        <taxon>Diplogasteromorpha</taxon>
        <taxon>Diplogasteroidea</taxon>
        <taxon>Neodiplogasteridae</taxon>
        <taxon>Pristionchus</taxon>
    </lineage>
</organism>
<reference evidence="1" key="2">
    <citation type="submission" date="2022-06" db="UniProtKB">
        <authorList>
            <consortium name="EnsemblMetazoa"/>
        </authorList>
    </citation>
    <scope>IDENTIFICATION</scope>
    <source>
        <strain evidence="1">PS312</strain>
    </source>
</reference>
<dbReference type="EnsemblMetazoa" id="PPA40959.1">
    <property type="protein sequence ID" value="PPA40959.1"/>
    <property type="gene ID" value="WBGene00279328"/>
</dbReference>
<sequence length="153" mass="17417">MMRRSSERFCWGSHGDGDLLGDHGWLVSALHSGYSRMSEERFGWCSHDGWDLLGDHGWLVSALHSGYSRMSEERFGWCSEDWGETRPFIGAEEGVSAHTPRALVMREERRESVERRESRQTAKVGQIMDGCEGLGPAQWILAYERGEVRLVLS</sequence>
<proteinExistence type="predicted"/>
<dbReference type="AlphaFoldDB" id="A0A8R1YYD3"/>
<name>A0A8R1YYD3_PRIPA</name>
<dbReference type="Proteomes" id="UP000005239">
    <property type="component" value="Unassembled WGS sequence"/>
</dbReference>
<accession>A0A8R1YYD3</accession>
<evidence type="ECO:0000313" key="1">
    <source>
        <dbReference type="EnsemblMetazoa" id="PPA40959.1"/>
    </source>
</evidence>
<gene>
    <name evidence="1" type="primary">WBGene00279328</name>
</gene>
<keyword evidence="2" id="KW-1185">Reference proteome</keyword>
<evidence type="ECO:0000313" key="2">
    <source>
        <dbReference type="Proteomes" id="UP000005239"/>
    </source>
</evidence>